<dbReference type="EMBL" id="MFKX01000028">
    <property type="protein sequence ID" value="OGG57404.1"/>
    <property type="molecule type" value="Genomic_DNA"/>
</dbReference>
<sequence>MPLDESFKDFVLDQLGALDGVRAKRMFGGFGLYAHLRQGSSGQAGEVFFGIVSNDTLYLKTDERTRVRYVEAGMKPFQPSPKQTLKNYYEAPADVLENPEALLEWASEAIEVAAP</sequence>
<feature type="domain" description="TfoX N-terminal" evidence="1">
    <location>
        <begin position="13"/>
        <end position="113"/>
    </location>
</feature>
<dbReference type="Proteomes" id="UP000177958">
    <property type="component" value="Unassembled WGS sequence"/>
</dbReference>
<evidence type="ECO:0000313" key="2">
    <source>
        <dbReference type="EMBL" id="OGG57404.1"/>
    </source>
</evidence>
<evidence type="ECO:0000259" key="1">
    <source>
        <dbReference type="Pfam" id="PF04993"/>
    </source>
</evidence>
<gene>
    <name evidence="2" type="ORF">A2853_04230</name>
</gene>
<name>A0A1F6D7H8_9BACT</name>
<evidence type="ECO:0000313" key="3">
    <source>
        <dbReference type="Proteomes" id="UP000177958"/>
    </source>
</evidence>
<reference evidence="2 3" key="1">
    <citation type="journal article" date="2016" name="Nat. Commun.">
        <title>Thousands of microbial genomes shed light on interconnected biogeochemical processes in an aquifer system.</title>
        <authorList>
            <person name="Anantharaman K."/>
            <person name="Brown C.T."/>
            <person name="Hug L.A."/>
            <person name="Sharon I."/>
            <person name="Castelle C.J."/>
            <person name="Probst A.J."/>
            <person name="Thomas B.C."/>
            <person name="Singh A."/>
            <person name="Wilkins M.J."/>
            <person name="Karaoz U."/>
            <person name="Brodie E.L."/>
            <person name="Williams K.H."/>
            <person name="Hubbard S.S."/>
            <person name="Banfield J.F."/>
        </authorList>
    </citation>
    <scope>NUCLEOTIDE SEQUENCE [LARGE SCALE GENOMIC DNA]</scope>
</reference>
<proteinExistence type="predicted"/>
<accession>A0A1F6D7H8</accession>
<comment type="caution">
    <text evidence="2">The sequence shown here is derived from an EMBL/GenBank/DDBJ whole genome shotgun (WGS) entry which is preliminary data.</text>
</comment>
<dbReference type="Gene3D" id="3.30.1460.30">
    <property type="entry name" value="YgaC/TfoX-N like chaperone"/>
    <property type="match status" value="1"/>
</dbReference>
<dbReference type="AlphaFoldDB" id="A0A1F6D7H8"/>
<protein>
    <recommendedName>
        <fullName evidence="1">TfoX N-terminal domain-containing protein</fullName>
    </recommendedName>
</protein>
<dbReference type="SUPFAM" id="SSF159894">
    <property type="entry name" value="YgaC/TfoX-N like"/>
    <property type="match status" value="1"/>
</dbReference>
<dbReference type="InterPro" id="IPR007076">
    <property type="entry name" value="TfoX_N"/>
</dbReference>
<organism evidence="2 3">
    <name type="scientific">Candidatus Kaiserbacteria bacterium RIFCSPHIGHO2_01_FULL_55_17</name>
    <dbReference type="NCBI Taxonomy" id="1798484"/>
    <lineage>
        <taxon>Bacteria</taxon>
        <taxon>Candidatus Kaiseribacteriota</taxon>
    </lineage>
</organism>
<dbReference type="Pfam" id="PF04993">
    <property type="entry name" value="TfoX_N"/>
    <property type="match status" value="1"/>
</dbReference>